<evidence type="ECO:0000313" key="1">
    <source>
        <dbReference type="EMBL" id="PSJ04884.1"/>
    </source>
</evidence>
<dbReference type="AlphaFoldDB" id="A0A2P7MUF9"/>
<comment type="caution">
    <text evidence="1">The sequence shown here is derived from an EMBL/GenBank/DDBJ whole genome shotgun (WGS) entry which is preliminary data.</text>
</comment>
<protein>
    <submittedName>
        <fullName evidence="1">Uncharacterized protein</fullName>
    </submittedName>
</protein>
<proteinExistence type="predicted"/>
<gene>
    <name evidence="1" type="ORF">C7K55_09070</name>
</gene>
<accession>A0A2P7MUF9</accession>
<evidence type="ECO:0000313" key="2">
    <source>
        <dbReference type="Proteomes" id="UP000243002"/>
    </source>
</evidence>
<dbReference type="Proteomes" id="UP000243002">
    <property type="component" value="Unassembled WGS sequence"/>
</dbReference>
<name>A0A2P7MUF9_9CYAN</name>
<sequence>MSQPLSMLVLWLVFAVAAGIKFWGLAAQFRKCPEATSKSTEEFRKTLERIWAKNQQRAQWSA</sequence>
<reference evidence="1 2" key="1">
    <citation type="journal article" date="2018" name="Environ. Microbiol.">
        <title>Ecological and genomic features of two widespread freshwater picocyanobacteria.</title>
        <authorList>
            <person name="Cabello-Yeves P.J."/>
            <person name="Picazo A."/>
            <person name="Camacho A."/>
            <person name="Callieri C."/>
            <person name="Rosselli R."/>
            <person name="Roda-Garcia J.J."/>
            <person name="Coutinho F.H."/>
            <person name="Rodriguez-Valera F."/>
        </authorList>
    </citation>
    <scope>NUCLEOTIDE SEQUENCE [LARGE SCALE GENOMIC DNA]</scope>
    <source>
        <strain evidence="1 2">Tous</strain>
    </source>
</reference>
<organism evidence="1 2">
    <name type="scientific">Cyanobium usitatum str. Tous</name>
    <dbReference type="NCBI Taxonomy" id="2116684"/>
    <lineage>
        <taxon>Bacteria</taxon>
        <taxon>Bacillati</taxon>
        <taxon>Cyanobacteriota</taxon>
        <taxon>Cyanophyceae</taxon>
        <taxon>Synechococcales</taxon>
        <taxon>Prochlorococcaceae</taxon>
        <taxon>Cyanobium</taxon>
    </lineage>
</organism>
<dbReference type="EMBL" id="PXXO01000009">
    <property type="protein sequence ID" value="PSJ04884.1"/>
    <property type="molecule type" value="Genomic_DNA"/>
</dbReference>
<keyword evidence="2" id="KW-1185">Reference proteome</keyword>